<dbReference type="InterPro" id="IPR036249">
    <property type="entry name" value="Thioredoxin-like_sf"/>
</dbReference>
<dbReference type="PANTHER" id="PTHR42852">
    <property type="entry name" value="THIOL:DISULFIDE INTERCHANGE PROTEIN DSBE"/>
    <property type="match status" value="1"/>
</dbReference>
<dbReference type="RefSeq" id="WP_212225823.1">
    <property type="nucleotide sequence ID" value="NZ_JAGUCN010000003.1"/>
</dbReference>
<dbReference type="CDD" id="cd02966">
    <property type="entry name" value="TlpA_like_family"/>
    <property type="match status" value="1"/>
</dbReference>
<dbReference type="Pfam" id="PF00578">
    <property type="entry name" value="AhpC-TSA"/>
    <property type="match status" value="1"/>
</dbReference>
<keyword evidence="2" id="KW-0201">Cytochrome c-type biogenesis</keyword>
<evidence type="ECO:0000256" key="2">
    <source>
        <dbReference type="ARBA" id="ARBA00022748"/>
    </source>
</evidence>
<evidence type="ECO:0000313" key="8">
    <source>
        <dbReference type="Proteomes" id="UP000721861"/>
    </source>
</evidence>
<dbReference type="EMBL" id="JAGUCN010000003">
    <property type="protein sequence ID" value="MBS2210544.1"/>
    <property type="molecule type" value="Genomic_DNA"/>
</dbReference>
<reference evidence="7 8" key="1">
    <citation type="journal article" date="2014" name="Int. J. Syst. Evol. Microbiol.">
        <title>Carboxylicivirga gen. nov. in the family Marinilabiliaceae with two novel species, Carboxylicivirga mesophila sp. nov. and Carboxylicivirga taeanensis sp. nov., and reclassification of Cytophaga fermentans as Saccharicrinis fermentans gen. nov., comb. nov.</title>
        <authorList>
            <person name="Yang S.H."/>
            <person name="Seo H.S."/>
            <person name="Woo J.H."/>
            <person name="Oh H.M."/>
            <person name="Jang H."/>
            <person name="Lee J.H."/>
            <person name="Kim S.J."/>
            <person name="Kwon K.K."/>
        </authorList>
    </citation>
    <scope>NUCLEOTIDE SEQUENCE [LARGE SCALE GENOMIC DNA]</scope>
    <source>
        <strain evidence="7 8">JCM 18290</strain>
    </source>
</reference>
<evidence type="ECO:0000256" key="3">
    <source>
        <dbReference type="ARBA" id="ARBA00023157"/>
    </source>
</evidence>
<evidence type="ECO:0000256" key="1">
    <source>
        <dbReference type="ARBA" id="ARBA00004196"/>
    </source>
</evidence>
<dbReference type="PROSITE" id="PS51352">
    <property type="entry name" value="THIOREDOXIN_2"/>
    <property type="match status" value="1"/>
</dbReference>
<comment type="caution">
    <text evidence="7">The sequence shown here is derived from an EMBL/GenBank/DDBJ whole genome shotgun (WGS) entry which is preliminary data.</text>
</comment>
<feature type="chain" id="PRO_5046817918" evidence="5">
    <location>
        <begin position="25"/>
        <end position="174"/>
    </location>
</feature>
<dbReference type="InterPro" id="IPR017937">
    <property type="entry name" value="Thioredoxin_CS"/>
</dbReference>
<dbReference type="Proteomes" id="UP000721861">
    <property type="component" value="Unassembled WGS sequence"/>
</dbReference>
<feature type="signal peptide" evidence="5">
    <location>
        <begin position="1"/>
        <end position="24"/>
    </location>
</feature>
<sequence>MKLIKVYPACVGLIMMLITVSLNAQETGVNVGQKAPNIKLRNPDGKVMELEELRGQVVLIDFWASWCGPCRRENPVVVDAYKAFKDQDFTIGKGFTIYSVSLDKKQIAWKQAIEDDQLSWPYHVSDLAGWNSRAAALYRVNGIPANFLIDKDGVIVAKNLRGTALKAKLQQFVK</sequence>
<evidence type="ECO:0000313" key="7">
    <source>
        <dbReference type="EMBL" id="MBS2210544.1"/>
    </source>
</evidence>
<keyword evidence="4" id="KW-0676">Redox-active center</keyword>
<dbReference type="PROSITE" id="PS00194">
    <property type="entry name" value="THIOREDOXIN_1"/>
    <property type="match status" value="1"/>
</dbReference>
<dbReference type="PANTHER" id="PTHR42852:SF6">
    <property type="entry name" value="THIOL:DISULFIDE INTERCHANGE PROTEIN DSBE"/>
    <property type="match status" value="1"/>
</dbReference>
<dbReference type="InterPro" id="IPR013766">
    <property type="entry name" value="Thioredoxin_domain"/>
</dbReference>
<evidence type="ECO:0000256" key="5">
    <source>
        <dbReference type="SAM" id="SignalP"/>
    </source>
</evidence>
<organism evidence="7 8">
    <name type="scientific">Carboxylicivirga mesophila</name>
    <dbReference type="NCBI Taxonomy" id="1166478"/>
    <lineage>
        <taxon>Bacteria</taxon>
        <taxon>Pseudomonadati</taxon>
        <taxon>Bacteroidota</taxon>
        <taxon>Bacteroidia</taxon>
        <taxon>Marinilabiliales</taxon>
        <taxon>Marinilabiliaceae</taxon>
        <taxon>Carboxylicivirga</taxon>
    </lineage>
</organism>
<comment type="subcellular location">
    <subcellularLocation>
        <location evidence="1">Cell envelope</location>
    </subcellularLocation>
</comment>
<evidence type="ECO:0000256" key="4">
    <source>
        <dbReference type="ARBA" id="ARBA00023284"/>
    </source>
</evidence>
<keyword evidence="3" id="KW-1015">Disulfide bond</keyword>
<dbReference type="InterPro" id="IPR050553">
    <property type="entry name" value="Thioredoxin_ResA/DsbE_sf"/>
</dbReference>
<dbReference type="Gene3D" id="3.40.30.10">
    <property type="entry name" value="Glutaredoxin"/>
    <property type="match status" value="1"/>
</dbReference>
<gene>
    <name evidence="7" type="ORF">KEM09_03980</name>
</gene>
<feature type="domain" description="Thioredoxin" evidence="6">
    <location>
        <begin position="29"/>
        <end position="174"/>
    </location>
</feature>
<name>A0ABS5K6E1_9BACT</name>
<dbReference type="InterPro" id="IPR000866">
    <property type="entry name" value="AhpC/TSA"/>
</dbReference>
<protein>
    <submittedName>
        <fullName evidence="7">TlpA family protein disulfide reductase</fullName>
    </submittedName>
</protein>
<evidence type="ECO:0000259" key="6">
    <source>
        <dbReference type="PROSITE" id="PS51352"/>
    </source>
</evidence>
<proteinExistence type="predicted"/>
<accession>A0ABS5K6E1</accession>
<dbReference type="SUPFAM" id="SSF52833">
    <property type="entry name" value="Thioredoxin-like"/>
    <property type="match status" value="1"/>
</dbReference>
<keyword evidence="8" id="KW-1185">Reference proteome</keyword>
<keyword evidence="5" id="KW-0732">Signal</keyword>